<dbReference type="SUPFAM" id="SSF52738">
    <property type="entry name" value="Methylesterase CheB, C-terminal domain"/>
    <property type="match status" value="1"/>
</dbReference>
<dbReference type="PROSITE" id="PS50123">
    <property type="entry name" value="CHER"/>
    <property type="match status" value="1"/>
</dbReference>
<feature type="domain" description="Response regulatory" evidence="19">
    <location>
        <begin position="1317"/>
        <end position="1434"/>
    </location>
</feature>
<dbReference type="PRINTS" id="PR00996">
    <property type="entry name" value="CHERMTFRASE"/>
</dbReference>
<feature type="active site" evidence="14">
    <location>
        <position position="64"/>
    </location>
</feature>
<dbReference type="InterPro" id="IPR005467">
    <property type="entry name" value="His_kinase_dom"/>
</dbReference>
<evidence type="ECO:0000256" key="6">
    <source>
        <dbReference type="ARBA" id="ARBA00022679"/>
    </source>
</evidence>
<dbReference type="GO" id="GO:0005524">
    <property type="term" value="F:ATP binding"/>
    <property type="evidence" value="ECO:0007669"/>
    <property type="project" value="UniProtKB-KW"/>
</dbReference>
<dbReference type="SMART" id="SM00138">
    <property type="entry name" value="MeTrc"/>
    <property type="match status" value="1"/>
</dbReference>
<evidence type="ECO:0000259" key="20">
    <source>
        <dbReference type="PROSITE" id="PS50122"/>
    </source>
</evidence>
<feature type="coiled-coil region" evidence="16">
    <location>
        <begin position="715"/>
        <end position="760"/>
    </location>
</feature>
<evidence type="ECO:0000256" key="12">
    <source>
        <dbReference type="ARBA" id="ARBA00023136"/>
    </source>
</evidence>
<dbReference type="InterPro" id="IPR022642">
    <property type="entry name" value="CheR_C"/>
</dbReference>
<keyword evidence="22" id="KW-0489">Methyltransferase</keyword>
<accession>A0A9X4M9Q8</accession>
<dbReference type="Gene3D" id="3.30.450.20">
    <property type="entry name" value="PAS domain"/>
    <property type="match status" value="2"/>
</dbReference>
<dbReference type="Pfam" id="PF01739">
    <property type="entry name" value="CheR"/>
    <property type="match status" value="1"/>
</dbReference>
<dbReference type="InterPro" id="IPR000673">
    <property type="entry name" value="Sig_transdc_resp-reg_Me-estase"/>
</dbReference>
<dbReference type="InterPro" id="IPR036890">
    <property type="entry name" value="HATPase_C_sf"/>
</dbReference>
<dbReference type="SUPFAM" id="SSF47384">
    <property type="entry name" value="Homodimeric domain of signal transducing histidine kinase"/>
    <property type="match status" value="1"/>
</dbReference>
<dbReference type="Gene3D" id="3.40.50.2300">
    <property type="match status" value="1"/>
</dbReference>
<dbReference type="GO" id="GO:0006935">
    <property type="term" value="P:chemotaxis"/>
    <property type="evidence" value="ECO:0007669"/>
    <property type="project" value="UniProtKB-UniRule"/>
</dbReference>
<dbReference type="InterPro" id="IPR022641">
    <property type="entry name" value="CheR_N"/>
</dbReference>
<dbReference type="InterPro" id="IPR000780">
    <property type="entry name" value="CheR_MeTrfase"/>
</dbReference>
<dbReference type="RefSeq" id="WP_009628687.1">
    <property type="nucleotide sequence ID" value="NZ_VBTY01000192.1"/>
</dbReference>
<feature type="modified residue" description="4-aspartylphosphate" evidence="15">
    <location>
        <position position="1366"/>
    </location>
</feature>
<dbReference type="GO" id="GO:0008984">
    <property type="term" value="F:protein-glutamate methylesterase activity"/>
    <property type="evidence" value="ECO:0007669"/>
    <property type="project" value="InterPro"/>
</dbReference>
<evidence type="ECO:0000256" key="5">
    <source>
        <dbReference type="ARBA" id="ARBA00022553"/>
    </source>
</evidence>
<dbReference type="InterPro" id="IPR011006">
    <property type="entry name" value="CheY-like_superfamily"/>
</dbReference>
<keyword evidence="9" id="KW-0418">Kinase</keyword>
<comment type="subcellular location">
    <subcellularLocation>
        <location evidence="2">Membrane</location>
    </subcellularLocation>
</comment>
<evidence type="ECO:0000256" key="7">
    <source>
        <dbReference type="ARBA" id="ARBA00022692"/>
    </source>
</evidence>
<dbReference type="SUPFAM" id="SSF55785">
    <property type="entry name" value="PYP-like sensor domain (PAS domain)"/>
    <property type="match status" value="2"/>
</dbReference>
<dbReference type="Pfam" id="PF02518">
    <property type="entry name" value="HATPase_c"/>
    <property type="match status" value="1"/>
</dbReference>
<evidence type="ECO:0000256" key="17">
    <source>
        <dbReference type="SAM" id="MobiDB-lite"/>
    </source>
</evidence>
<feature type="domain" description="CheR-type methyltransferase" evidence="21">
    <location>
        <begin position="254"/>
        <end position="511"/>
    </location>
</feature>
<dbReference type="FunFam" id="1.10.287.130:FF:000004">
    <property type="entry name" value="Ethylene receptor 1"/>
    <property type="match status" value="1"/>
</dbReference>
<dbReference type="SUPFAM" id="SSF47757">
    <property type="entry name" value="Chemotaxis receptor methyltransferase CheR, N-terminal domain"/>
    <property type="match status" value="1"/>
</dbReference>
<dbReference type="SUPFAM" id="SSF52172">
    <property type="entry name" value="CheY-like"/>
    <property type="match status" value="1"/>
</dbReference>
<dbReference type="SUPFAM" id="SSF55874">
    <property type="entry name" value="ATPase domain of HSP90 chaperone/DNA topoisomerase II/histidine kinase"/>
    <property type="match status" value="1"/>
</dbReference>
<dbReference type="Gene3D" id="3.40.50.150">
    <property type="entry name" value="Vaccinia Virus protein VP39"/>
    <property type="match status" value="1"/>
</dbReference>
<dbReference type="SUPFAM" id="SSF53335">
    <property type="entry name" value="S-adenosyl-L-methionine-dependent methyltransferases"/>
    <property type="match status" value="1"/>
</dbReference>
<evidence type="ECO:0000313" key="23">
    <source>
        <dbReference type="Proteomes" id="UP001152872"/>
    </source>
</evidence>
<dbReference type="GO" id="GO:0008757">
    <property type="term" value="F:S-adenosylmethionine-dependent methyltransferase activity"/>
    <property type="evidence" value="ECO:0007669"/>
    <property type="project" value="InterPro"/>
</dbReference>
<dbReference type="InterPro" id="IPR000014">
    <property type="entry name" value="PAS"/>
</dbReference>
<dbReference type="PROSITE" id="PS50110">
    <property type="entry name" value="RESPONSE_REGULATORY"/>
    <property type="match status" value="1"/>
</dbReference>
<dbReference type="GO" id="GO:0016020">
    <property type="term" value="C:membrane"/>
    <property type="evidence" value="ECO:0007669"/>
    <property type="project" value="UniProtKB-SubCell"/>
</dbReference>
<protein>
    <recommendedName>
        <fullName evidence="13">Circadian input-output histidine kinase CikA</fullName>
        <ecNumber evidence="4">2.7.13.3</ecNumber>
    </recommendedName>
</protein>
<dbReference type="FunFam" id="3.30.565.10:FF:000010">
    <property type="entry name" value="Sensor histidine kinase RcsC"/>
    <property type="match status" value="1"/>
</dbReference>
<evidence type="ECO:0000259" key="18">
    <source>
        <dbReference type="PROSITE" id="PS50109"/>
    </source>
</evidence>
<dbReference type="Gene3D" id="1.10.287.130">
    <property type="match status" value="1"/>
</dbReference>
<evidence type="ECO:0000256" key="1">
    <source>
        <dbReference type="ARBA" id="ARBA00000085"/>
    </source>
</evidence>
<dbReference type="CDD" id="cd16434">
    <property type="entry name" value="CheB-CheR_fusion"/>
    <property type="match status" value="1"/>
</dbReference>
<dbReference type="Gene3D" id="3.40.50.180">
    <property type="entry name" value="Methylesterase CheB, C-terminal domain"/>
    <property type="match status" value="1"/>
</dbReference>
<dbReference type="InterPro" id="IPR029063">
    <property type="entry name" value="SAM-dependent_MTases_sf"/>
</dbReference>
<evidence type="ECO:0000256" key="4">
    <source>
        <dbReference type="ARBA" id="ARBA00012438"/>
    </source>
</evidence>
<keyword evidence="11" id="KW-1133">Transmembrane helix</keyword>
<keyword evidence="12" id="KW-0472">Membrane</keyword>
<evidence type="ECO:0000313" key="22">
    <source>
        <dbReference type="EMBL" id="MDG3496506.1"/>
    </source>
</evidence>
<keyword evidence="7" id="KW-0812">Transmembrane</keyword>
<feature type="domain" description="CheB-type methylesterase" evidence="20">
    <location>
        <begin position="26"/>
        <end position="208"/>
    </location>
</feature>
<keyword evidence="14" id="KW-0378">Hydrolase</keyword>
<keyword evidence="6" id="KW-0808">Transferase</keyword>
<dbReference type="InterPro" id="IPR035965">
    <property type="entry name" value="PAS-like_dom_sf"/>
</dbReference>
<dbReference type="InterPro" id="IPR003594">
    <property type="entry name" value="HATPase_dom"/>
</dbReference>
<feature type="active site" evidence="14">
    <location>
        <position position="156"/>
    </location>
</feature>
<dbReference type="PROSITE" id="PS50122">
    <property type="entry name" value="CHEB"/>
    <property type="match status" value="1"/>
</dbReference>
<dbReference type="CDD" id="cd17546">
    <property type="entry name" value="REC_hyHK_CKI1_RcsC-like"/>
    <property type="match status" value="1"/>
</dbReference>
<evidence type="ECO:0000256" key="10">
    <source>
        <dbReference type="ARBA" id="ARBA00022840"/>
    </source>
</evidence>
<proteinExistence type="inferred from homology"/>
<reference evidence="22" key="1">
    <citation type="submission" date="2019-05" db="EMBL/GenBank/DDBJ databases">
        <title>Whole genome sequencing of Pseudanabaena catenata USMAC16.</title>
        <authorList>
            <person name="Khan Z."/>
            <person name="Omar W.M."/>
            <person name="Convey P."/>
            <person name="Merican F."/>
            <person name="Najimudin N."/>
        </authorList>
    </citation>
    <scope>NUCLEOTIDE SEQUENCE</scope>
    <source>
        <strain evidence="22">USMAC16</strain>
    </source>
</reference>
<dbReference type="InterPro" id="IPR003661">
    <property type="entry name" value="HisK_dim/P_dom"/>
</dbReference>
<gene>
    <name evidence="22" type="ORF">FEV09_18355</name>
</gene>
<comment type="similarity">
    <text evidence="3">In the N-terminal section; belongs to the phytochrome family.</text>
</comment>
<dbReference type="InterPro" id="IPR036097">
    <property type="entry name" value="HisK_dim/P_sf"/>
</dbReference>
<dbReference type="GO" id="GO:0000155">
    <property type="term" value="F:phosphorelay sensor kinase activity"/>
    <property type="evidence" value="ECO:0007669"/>
    <property type="project" value="InterPro"/>
</dbReference>
<keyword evidence="14" id="KW-0145">Chemotaxis</keyword>
<dbReference type="GO" id="GO:0000156">
    <property type="term" value="F:phosphorelay response regulator activity"/>
    <property type="evidence" value="ECO:0007669"/>
    <property type="project" value="InterPro"/>
</dbReference>
<dbReference type="Pfam" id="PF00512">
    <property type="entry name" value="HisKA"/>
    <property type="match status" value="1"/>
</dbReference>
<evidence type="ECO:0000256" key="11">
    <source>
        <dbReference type="ARBA" id="ARBA00022989"/>
    </source>
</evidence>
<organism evidence="22 23">
    <name type="scientific">Pseudanabaena catenata USMAC16</name>
    <dbReference type="NCBI Taxonomy" id="1855837"/>
    <lineage>
        <taxon>Bacteria</taxon>
        <taxon>Bacillati</taxon>
        <taxon>Cyanobacteriota</taxon>
        <taxon>Cyanophyceae</taxon>
        <taxon>Pseudanabaenales</taxon>
        <taxon>Pseudanabaenaceae</taxon>
        <taxon>Pseudanabaena</taxon>
    </lineage>
</organism>
<keyword evidence="8" id="KW-0547">Nucleotide-binding</keyword>
<feature type="region of interest" description="Disordered" evidence="17">
    <location>
        <begin position="658"/>
        <end position="681"/>
    </location>
</feature>
<name>A0A9X4M9Q8_9CYAN</name>
<evidence type="ECO:0000256" key="14">
    <source>
        <dbReference type="PROSITE-ProRule" id="PRU00050"/>
    </source>
</evidence>
<dbReference type="SMART" id="SM00388">
    <property type="entry name" value="HisKA"/>
    <property type="match status" value="1"/>
</dbReference>
<dbReference type="Pfam" id="PF01339">
    <property type="entry name" value="CheB_methylest"/>
    <property type="match status" value="1"/>
</dbReference>
<keyword evidence="23" id="KW-1185">Reference proteome</keyword>
<dbReference type="GO" id="GO:0005737">
    <property type="term" value="C:cytoplasm"/>
    <property type="evidence" value="ECO:0007669"/>
    <property type="project" value="InterPro"/>
</dbReference>
<keyword evidence="10" id="KW-0067">ATP-binding</keyword>
<dbReference type="CDD" id="cd00082">
    <property type="entry name" value="HisKA"/>
    <property type="match status" value="1"/>
</dbReference>
<dbReference type="Proteomes" id="UP001152872">
    <property type="component" value="Unassembled WGS sequence"/>
</dbReference>
<comment type="catalytic activity">
    <reaction evidence="1">
        <text>ATP + protein L-histidine = ADP + protein N-phospho-L-histidine.</text>
        <dbReference type="EC" id="2.7.13.3"/>
    </reaction>
</comment>
<dbReference type="SMART" id="SM00091">
    <property type="entry name" value="PAS"/>
    <property type="match status" value="2"/>
</dbReference>
<dbReference type="InterPro" id="IPR001789">
    <property type="entry name" value="Sig_transdc_resp-reg_receiver"/>
</dbReference>
<evidence type="ECO:0000256" key="2">
    <source>
        <dbReference type="ARBA" id="ARBA00004370"/>
    </source>
</evidence>
<dbReference type="GO" id="GO:0032259">
    <property type="term" value="P:methylation"/>
    <property type="evidence" value="ECO:0007669"/>
    <property type="project" value="UniProtKB-KW"/>
</dbReference>
<evidence type="ECO:0000256" key="16">
    <source>
        <dbReference type="SAM" id="Coils"/>
    </source>
</evidence>
<dbReference type="SMART" id="SM00448">
    <property type="entry name" value="REC"/>
    <property type="match status" value="1"/>
</dbReference>
<dbReference type="Pfam" id="PF13596">
    <property type="entry name" value="PAS_10"/>
    <property type="match status" value="1"/>
</dbReference>
<keyword evidence="16" id="KW-0175">Coiled coil</keyword>
<dbReference type="PANTHER" id="PTHR24422">
    <property type="entry name" value="CHEMOTAXIS PROTEIN METHYLTRANSFERASE"/>
    <property type="match status" value="1"/>
</dbReference>
<feature type="domain" description="Histidine kinase" evidence="18">
    <location>
        <begin position="1039"/>
        <end position="1263"/>
    </location>
</feature>
<dbReference type="InterPro" id="IPR050903">
    <property type="entry name" value="Bact_Chemotaxis_MeTrfase"/>
</dbReference>
<evidence type="ECO:0000256" key="3">
    <source>
        <dbReference type="ARBA" id="ARBA00006402"/>
    </source>
</evidence>
<evidence type="ECO:0000256" key="8">
    <source>
        <dbReference type="ARBA" id="ARBA00022741"/>
    </source>
</evidence>
<dbReference type="Gene3D" id="3.30.565.10">
    <property type="entry name" value="Histidine kinase-like ATPase, C-terminal domain"/>
    <property type="match status" value="1"/>
</dbReference>
<dbReference type="EMBL" id="VBTY01000192">
    <property type="protein sequence ID" value="MDG3496506.1"/>
    <property type="molecule type" value="Genomic_DNA"/>
</dbReference>
<dbReference type="CDD" id="cd16922">
    <property type="entry name" value="HATPase_EvgS-ArcB-TorS-like"/>
    <property type="match status" value="1"/>
</dbReference>
<dbReference type="Pfam" id="PF03705">
    <property type="entry name" value="CheR_N"/>
    <property type="match status" value="1"/>
</dbReference>
<dbReference type="Pfam" id="PF00072">
    <property type="entry name" value="Response_reg"/>
    <property type="match status" value="1"/>
</dbReference>
<evidence type="ECO:0000259" key="19">
    <source>
        <dbReference type="PROSITE" id="PS50110"/>
    </source>
</evidence>
<feature type="active site" evidence="14">
    <location>
        <position position="37"/>
    </location>
</feature>
<evidence type="ECO:0000256" key="15">
    <source>
        <dbReference type="PROSITE-ProRule" id="PRU00169"/>
    </source>
</evidence>
<evidence type="ECO:0000256" key="9">
    <source>
        <dbReference type="ARBA" id="ARBA00022777"/>
    </source>
</evidence>
<evidence type="ECO:0000256" key="13">
    <source>
        <dbReference type="ARBA" id="ARBA00074306"/>
    </source>
</evidence>
<keyword evidence="5 15" id="KW-0597">Phosphoprotein</keyword>
<dbReference type="PROSITE" id="PS50109">
    <property type="entry name" value="HIS_KIN"/>
    <property type="match status" value="1"/>
</dbReference>
<dbReference type="EC" id="2.7.13.3" evidence="4"/>
<dbReference type="InterPro" id="IPR035909">
    <property type="entry name" value="CheB_C"/>
</dbReference>
<comment type="caution">
    <text evidence="22">The sequence shown here is derived from an EMBL/GenBank/DDBJ whole genome shotgun (WGS) entry which is preliminary data.</text>
</comment>
<dbReference type="SMART" id="SM00387">
    <property type="entry name" value="HATPase_c"/>
    <property type="match status" value="1"/>
</dbReference>
<dbReference type="PANTHER" id="PTHR24422:SF27">
    <property type="entry name" value="PROTEIN-GLUTAMATE O-METHYLTRANSFERASE"/>
    <property type="match status" value="1"/>
</dbReference>
<sequence length="1439" mass="160864">MTDKSESSLVVTSSSDLSMRSQPILPDSFPIVGIGASAGGLEAFTQLLSNLEVDTGMGFVLIQHLSPQHHSQLSEILRNATAMPVNEAVEGMHIVPNSVYVIPPNTLMTLEQGVLRLEPRQRVRGKYMVIDGFFSSLAADRKHLAIAVILSGNNEDGTVGLGVVKGAGGVTFAQDLGSAEFPTMPMIAIASGYVDFVLPPAEIARELIKISQNAMEMDDFTDIMPNDNYEIEAAEASIFTESPENQKFLPFVLEILNNAMGVDFTHYKQGTIRRRIARRMGLLNLQSLGMYAQYLQEHPIEVEKLYHDILINVTSFFREPDSFKALKDIVFPQICQDKLPNTPIRIWVAGCATGEEVYSIAISLLEFFDDRPNKQTIQIFATDISAIAIEKARVGIYSHNALIDISPERLRRFFVSVEGGYQIGKNVRSLCIFARQNLTNDPPFSRLDLISCRNMLIYLEPVLQKKVMPIFHYALNPNGFLMLGSSEGIGNATDLFAIADKKSRIYKCKNSAPRMNFNFVKSTYTKDNVSDSAAPIKFKEAPENNLELLADRVVLSRYAPVGVIVNSDLDILQFRGQTSAYLEPAPGKASLNLLKMARPTLRLELRSAIFSAKDQDIPIIKDGIELQQGVIVKIEVIPLSMNNDPYFLVLFASRPQRSLSPQPQPNLGKSRKELNQSDRSSSLDLEVARLTHELEKTKEYLRSIIETQEANNQDLKVAGEEILSSNEELQSANEELETAKEEIQATNEELSTINDELRSRNVQLHQFNNDMQNLLSSVNIPILMLSGDLRIRRFTPMAEQSFNLIPSDVGRPFSDIQNNLDIPHIRTLITTVIDTLIPYEQEVKDLSGRWYSLRIRPYRTTDNHIDGAVIGLIDIDLIKRNALELESSRNYAAAIIETLRQPLVVLNAEMQVLTANHAFYQIFQMSPSQTENQSLFTIGQGEWNIPKLRSLLTEILLLDITVQNYELTQNFPQLGNRTVLLNACQIDRPNIGQMILIAIEDITERNQQKLQLVIKNQELSTAMMLAETANLAKSEFMGSMSHELRTPLNSIMGFSQILRENINLDDESRQYLEIIYQSADYLLSLIEDILDISKIEAKKMAINLSPVALLEFLQVTVGMVSARAIAKNLTLTTQFAEDLPTTVYSDEKRLRQILLNLLSNAIKFTNTGMITLTVNRVQTTLTEAPSELIQFTVTDTGIGIAANDLEKLFQPFEQVGTSKRNQQGAGLGLAISQNLVKQMGGEIRVSSTPDRGSTFSFALNLAEPKTERKAEYQISPAATMLAIAPATDAMTSSEVQIERERPVPVNKVKLASTLPLSILIAEDVQFNQILIQKFLQTLGYEPDTVNNGLDVLTQLREKHYDVILMDIQMPEMDGIEVTKRIIAEWNQSSRPHIIAVTANASQEDRDKYLAVGMDSYISKPISFAQLEKALLQVSFHLRS</sequence>
<evidence type="ECO:0000259" key="21">
    <source>
        <dbReference type="PROSITE" id="PS50123"/>
    </source>
</evidence>